<accession>A0A9P6PNI6</accession>
<keyword evidence="3" id="KW-1185">Reference proteome</keyword>
<evidence type="ECO:0000256" key="1">
    <source>
        <dbReference type="SAM" id="MobiDB-lite"/>
    </source>
</evidence>
<dbReference type="AlphaFoldDB" id="A0A9P6PNI6"/>
<name>A0A9P6PNI6_9FUNG</name>
<evidence type="ECO:0000313" key="2">
    <source>
        <dbReference type="EMBL" id="KAG0250667.1"/>
    </source>
</evidence>
<feature type="region of interest" description="Disordered" evidence="1">
    <location>
        <begin position="15"/>
        <end position="131"/>
    </location>
</feature>
<comment type="caution">
    <text evidence="2">The sequence shown here is derived from an EMBL/GenBank/DDBJ whole genome shotgun (WGS) entry which is preliminary data.</text>
</comment>
<protein>
    <submittedName>
        <fullName evidence="2">Uncharacterized protein</fullName>
    </submittedName>
</protein>
<sequence length="131" mass="14144">MGSQVRQLVDDLKALKRQHRAQRPAGRSVTPLDAAKRWNVGAPAFTPKERYVYRRTTTNPRVVSPDDMPAHDQMKPATRPVATTDGETSRDNDDQNAQETGGDSDDDADGDGDDDGGGGGALHGTMKKSLQ</sequence>
<dbReference type="Proteomes" id="UP000807716">
    <property type="component" value="Unassembled WGS sequence"/>
</dbReference>
<reference evidence="2" key="1">
    <citation type="journal article" date="2020" name="Fungal Divers.">
        <title>Resolving the Mortierellaceae phylogeny through synthesis of multi-gene phylogenetics and phylogenomics.</title>
        <authorList>
            <person name="Vandepol N."/>
            <person name="Liber J."/>
            <person name="Desiro A."/>
            <person name="Na H."/>
            <person name="Kennedy M."/>
            <person name="Barry K."/>
            <person name="Grigoriev I.V."/>
            <person name="Miller A.N."/>
            <person name="O'Donnell K."/>
            <person name="Stajich J.E."/>
            <person name="Bonito G."/>
        </authorList>
    </citation>
    <scope>NUCLEOTIDE SEQUENCE</scope>
    <source>
        <strain evidence="2">BC1065</strain>
    </source>
</reference>
<organism evidence="2 3">
    <name type="scientific">Actinomortierella ambigua</name>
    <dbReference type="NCBI Taxonomy" id="1343610"/>
    <lineage>
        <taxon>Eukaryota</taxon>
        <taxon>Fungi</taxon>
        <taxon>Fungi incertae sedis</taxon>
        <taxon>Mucoromycota</taxon>
        <taxon>Mortierellomycotina</taxon>
        <taxon>Mortierellomycetes</taxon>
        <taxon>Mortierellales</taxon>
        <taxon>Mortierellaceae</taxon>
        <taxon>Actinomortierella</taxon>
    </lineage>
</organism>
<feature type="compositionally biased region" description="Acidic residues" evidence="1">
    <location>
        <begin position="102"/>
        <end position="116"/>
    </location>
</feature>
<dbReference type="EMBL" id="JAAAJB010000833">
    <property type="protein sequence ID" value="KAG0250667.1"/>
    <property type="molecule type" value="Genomic_DNA"/>
</dbReference>
<evidence type="ECO:0000313" key="3">
    <source>
        <dbReference type="Proteomes" id="UP000807716"/>
    </source>
</evidence>
<proteinExistence type="predicted"/>
<gene>
    <name evidence="2" type="ORF">DFQ27_009274</name>
</gene>